<dbReference type="AlphaFoldDB" id="U6M748"/>
<dbReference type="SUPFAM" id="SSF101447">
    <property type="entry name" value="Formin homology 2 domain (FH2 domain)"/>
    <property type="match status" value="1"/>
</dbReference>
<dbReference type="Proteomes" id="UP000030763">
    <property type="component" value="Unassembled WGS sequence"/>
</dbReference>
<organism evidence="2 3">
    <name type="scientific">Eimeria maxima</name>
    <name type="common">Coccidian parasite</name>
    <dbReference type="NCBI Taxonomy" id="5804"/>
    <lineage>
        <taxon>Eukaryota</taxon>
        <taxon>Sar</taxon>
        <taxon>Alveolata</taxon>
        <taxon>Apicomplexa</taxon>
        <taxon>Conoidasida</taxon>
        <taxon>Coccidia</taxon>
        <taxon>Eucoccidiorida</taxon>
        <taxon>Eimeriorina</taxon>
        <taxon>Eimeriidae</taxon>
        <taxon>Eimeria</taxon>
    </lineage>
</organism>
<accession>U6M748</accession>
<dbReference type="VEuPathDB" id="ToxoDB:EMWEY_00049380"/>
<reference evidence="2" key="1">
    <citation type="submission" date="2013-10" db="EMBL/GenBank/DDBJ databases">
        <title>Genomic analysis of the causative agents of coccidiosis in chickens.</title>
        <authorList>
            <person name="Reid A.J."/>
            <person name="Blake D."/>
            <person name="Billington K."/>
            <person name="Browne H."/>
            <person name="Dunn M."/>
            <person name="Hung S."/>
            <person name="Kawahara F."/>
            <person name="Miranda-Saavedra D."/>
            <person name="Mourier T."/>
            <person name="Nagra H."/>
            <person name="Otto T.D."/>
            <person name="Rawlings N."/>
            <person name="Sanchez A."/>
            <person name="Sanders M."/>
            <person name="Subramaniam C."/>
            <person name="Tay Y."/>
            <person name="Dear P."/>
            <person name="Doerig C."/>
            <person name="Gruber A."/>
            <person name="Parkinson J."/>
            <person name="Shirley M."/>
            <person name="Wan K.L."/>
            <person name="Berriman M."/>
            <person name="Tomley F."/>
            <person name="Pain A."/>
        </authorList>
    </citation>
    <scope>NUCLEOTIDE SEQUENCE [LARGE SCALE GENOMIC DNA]</scope>
    <source>
        <strain evidence="2">Weybridge</strain>
    </source>
</reference>
<keyword evidence="3" id="KW-1185">Reference proteome</keyword>
<dbReference type="GeneID" id="25338924"/>
<feature type="region of interest" description="Disordered" evidence="1">
    <location>
        <begin position="1"/>
        <end position="108"/>
    </location>
</feature>
<proteinExistence type="predicted"/>
<evidence type="ECO:0000313" key="3">
    <source>
        <dbReference type="Proteomes" id="UP000030763"/>
    </source>
</evidence>
<dbReference type="EMBL" id="HG719580">
    <property type="protein sequence ID" value="CDJ58289.1"/>
    <property type="molecule type" value="Genomic_DNA"/>
</dbReference>
<evidence type="ECO:0000256" key="1">
    <source>
        <dbReference type="SAM" id="MobiDB-lite"/>
    </source>
</evidence>
<reference evidence="2" key="2">
    <citation type="submission" date="2013-10" db="EMBL/GenBank/DDBJ databases">
        <authorList>
            <person name="Aslett M."/>
        </authorList>
    </citation>
    <scope>NUCLEOTIDE SEQUENCE [LARGE SCALE GENOMIC DNA]</scope>
    <source>
        <strain evidence="2">Weybridge</strain>
    </source>
</reference>
<gene>
    <name evidence="2" type="ORF">EMWEY_00049380</name>
</gene>
<dbReference type="RefSeq" id="XP_013334935.1">
    <property type="nucleotide sequence ID" value="XM_013479481.1"/>
</dbReference>
<sequence>PPSPPPPPPPPPVNVPARETNSNEGRSPEVGRGRGRGLHPPGAGRGRGVPLARGSGVGISPLFSSPEVDGGLSPPNKEGGDEGGRMQRKHDRDESPDDGSQRRWKRKQPSNVDWMLKCKTKLFELKERTAKKAISDVFLTERTLQETISFIGHNATKLEAVAAKSPSEFAAEDRRVFMQSIESYIAGLERALLLLAKETLNKRQLMGLFESAVKVERLTTPSELLTEMRSITSLLNTFAYMPKMDDDD</sequence>
<evidence type="ECO:0000313" key="2">
    <source>
        <dbReference type="EMBL" id="CDJ58289.1"/>
    </source>
</evidence>
<feature type="non-terminal residue" evidence="2">
    <location>
        <position position="1"/>
    </location>
</feature>
<feature type="compositionally biased region" description="Pro residues" evidence="1">
    <location>
        <begin position="1"/>
        <end position="14"/>
    </location>
</feature>
<name>U6M748_EIMMA</name>
<dbReference type="OrthoDB" id="332179at2759"/>
<feature type="compositionally biased region" description="Basic and acidic residues" evidence="1">
    <location>
        <begin position="78"/>
        <end position="93"/>
    </location>
</feature>
<protein>
    <submittedName>
        <fullName evidence="2">Uncharacterized protein</fullName>
    </submittedName>
</protein>